<dbReference type="InterPro" id="IPR002842">
    <property type="entry name" value="ATPase_V1_Esu"/>
</dbReference>
<evidence type="ECO:0000313" key="7">
    <source>
        <dbReference type="Proteomes" id="UP001431776"/>
    </source>
</evidence>
<evidence type="ECO:0000256" key="3">
    <source>
        <dbReference type="ARBA" id="ARBA00022448"/>
    </source>
</evidence>
<dbReference type="GO" id="GO:0046961">
    <property type="term" value="F:proton-transporting ATPase activity, rotational mechanism"/>
    <property type="evidence" value="ECO:0007669"/>
    <property type="project" value="InterPro"/>
</dbReference>
<comment type="similarity">
    <text evidence="1">Belongs to the V-ATPase E subunit family.</text>
</comment>
<keyword evidence="7" id="KW-1185">Reference proteome</keyword>
<reference evidence="6" key="1">
    <citation type="submission" date="2023-05" db="EMBL/GenBank/DDBJ databases">
        <title>Anaerotaeda fermentans gen. nov., sp. nov., a novel anaerobic planctomycete of the new family within the order Sedimentisphaerales isolated from Taman Peninsula, Russia.</title>
        <authorList>
            <person name="Khomyakova M.A."/>
            <person name="Merkel A.Y."/>
            <person name="Slobodkin A.I."/>
        </authorList>
    </citation>
    <scope>NUCLEOTIDE SEQUENCE</scope>
    <source>
        <strain evidence="6">M17dextr</strain>
    </source>
</reference>
<proteinExistence type="inferred from homology"/>
<dbReference type="Pfam" id="PF01991">
    <property type="entry name" value="vATP-synt_E"/>
    <property type="match status" value="1"/>
</dbReference>
<evidence type="ECO:0000256" key="4">
    <source>
        <dbReference type="ARBA" id="ARBA00023065"/>
    </source>
</evidence>
<dbReference type="Proteomes" id="UP001431776">
    <property type="component" value="Unassembled WGS sequence"/>
</dbReference>
<keyword evidence="5" id="KW-0175">Coiled coil</keyword>
<name>A0AAW6U1M4_9BACT</name>
<dbReference type="RefSeq" id="WP_349247179.1">
    <property type="nucleotide sequence ID" value="NZ_JASCXX010000053.1"/>
</dbReference>
<dbReference type="SUPFAM" id="SSF160527">
    <property type="entry name" value="V-type ATPase subunit E-like"/>
    <property type="match status" value="1"/>
</dbReference>
<dbReference type="Gene3D" id="1.20.5.620">
    <property type="entry name" value="F1F0 ATP synthase subunit B, membrane domain"/>
    <property type="match status" value="1"/>
</dbReference>
<accession>A0AAW6U1M4</accession>
<protein>
    <recommendedName>
        <fullName evidence="2">V-type ATP synthase subunit E</fullName>
    </recommendedName>
</protein>
<keyword evidence="3" id="KW-0813">Transport</keyword>
<dbReference type="EMBL" id="JASCXX010000053">
    <property type="protein sequence ID" value="MDI6451772.1"/>
    <property type="molecule type" value="Genomic_DNA"/>
</dbReference>
<dbReference type="GO" id="GO:0033178">
    <property type="term" value="C:proton-transporting two-sector ATPase complex, catalytic domain"/>
    <property type="evidence" value="ECO:0007669"/>
    <property type="project" value="InterPro"/>
</dbReference>
<comment type="caution">
    <text evidence="6">The sequence shown here is derived from an EMBL/GenBank/DDBJ whole genome shotgun (WGS) entry which is preliminary data.</text>
</comment>
<sequence length="204" mass="22674">MNPQQVVDKILAEAKAEAEKIRRQADEQRAAEQARFDGEMAQFREQTQQMATQAAQAEKAQILALARMEAMKDYLGEKARILDEVFARSRQRIGQLPDEEYRRLMARLLLDAVETGDEQVVAGQDDPRIDQALVDEVNSQLKAQGKAGLTLSQEKHPLGAGFLLKRGKIQTNVTTDVLVSQARNDLEIELSGALFQGSDARGAR</sequence>
<gene>
    <name evidence="6" type="ORF">QJ522_22110</name>
</gene>
<evidence type="ECO:0000256" key="5">
    <source>
        <dbReference type="SAM" id="Coils"/>
    </source>
</evidence>
<evidence type="ECO:0000256" key="2">
    <source>
        <dbReference type="ARBA" id="ARBA00020756"/>
    </source>
</evidence>
<evidence type="ECO:0000313" key="6">
    <source>
        <dbReference type="EMBL" id="MDI6451772.1"/>
    </source>
</evidence>
<dbReference type="AlphaFoldDB" id="A0AAW6U1M4"/>
<keyword evidence="4" id="KW-0406">Ion transport</keyword>
<organism evidence="6 7">
    <name type="scientific">Anaerobaca lacustris</name>
    <dbReference type="NCBI Taxonomy" id="3044600"/>
    <lineage>
        <taxon>Bacteria</taxon>
        <taxon>Pseudomonadati</taxon>
        <taxon>Planctomycetota</taxon>
        <taxon>Phycisphaerae</taxon>
        <taxon>Sedimentisphaerales</taxon>
        <taxon>Anaerobacaceae</taxon>
        <taxon>Anaerobaca</taxon>
    </lineage>
</organism>
<feature type="coiled-coil region" evidence="5">
    <location>
        <begin position="11"/>
        <end position="60"/>
    </location>
</feature>
<evidence type="ECO:0000256" key="1">
    <source>
        <dbReference type="ARBA" id="ARBA00005901"/>
    </source>
</evidence>